<feature type="compositionally biased region" description="Polar residues" evidence="4">
    <location>
        <begin position="489"/>
        <end position="502"/>
    </location>
</feature>
<sequence>MKGQVTSSLSLEGLTVKCSNCAQDVDIAHMGDHVCQPSGSSQATGETTPPPEHELQFESKSSSSQQSVPSQESRQEHSYLPWSSQQHDSDFDPSTKPTRLGPLPRIDPLVANKPFLRPDILTPNSEKSIPHTPTSSTLPKPPPASPLYQQNQTAPQPHPYTAASPASFVPYSIAATSITSSTSSGPEQEPNPPSSSHGATPNAYTHQDKDLPAPPSSSANMQDSHNYAPGRHAGHLYDIIAPLSPQPKLKQRSPKEDNKHRHEISISLDTKSLQASNSNYSGNIGDFSVRKPVDLATIPASPAAMDRFESTKNIPDAEPPQIDTCPPRRYSSHYGPPSPTSHYAPSHAPSESIYSTKFRLDDEFSVTNFARDIGLMGASGEMYIDDEELEITIGDLGAHEPAAYQEPMRMHHYMNSESTQGSRSSGFNASSVSTAATSIGRGNSQDLKESTLSFKAQLNYEGMDSPTDPFFADGRLSNPSYNGDDKVDTSASRNLTRTSSASALEDVPEKPTHRTQKSSVSSVASRFKANRRCSAGHSDNRSPIITHFPIPPCTGPLLDIGMIGRKPSKPDSISSLRNGGIGSPVDGSSNLEQEIRKLTNSPSDSVTTIPRNDRLPTPNPSVEKLSACQEVPETQELQEPESKLRPKPEIERGMKRESQENLKPGPLSPVKTDVTTPAASGTVSPSPTSPSRPRVRNRCRGCNEFIVGKSVSSADGRLTGRWHRKCFRCTKCQEPFATGDFYVHDNQPYCSQHYHELNGSLCAACNSGIEGTYLETEGIQEEGDSWGTESHLHPAKSQSLGSINPPPASQEQKKGNKYHPECFKCTTCRIVLRGDYFEWNGLPYCERDSRVAAGLPLYSDPTPPPMPRSNTWNAHHTPDNGHQGTYRPFQSQPAQPPATRQHPPMGLAPIDTRRPTTPNFQPQAYHGPSTPGFRRPGPGPFGPPGPPPTVKPRGPPPPRPPRPGYTPAVPFQPPPTPTRLPPQRGVPPGSEFDCREEIGGDFGPFMPGRVPYGRGPGPVAGGTALPMPVGAAGPGGSPYPPSRRFPERRTTKLSFI</sequence>
<keyword evidence="1 3" id="KW-0479">Metal-binding</keyword>
<dbReference type="PROSITE" id="PS00478">
    <property type="entry name" value="LIM_DOMAIN_1"/>
    <property type="match status" value="1"/>
</dbReference>
<evidence type="ECO:0000256" key="3">
    <source>
        <dbReference type="PROSITE-ProRule" id="PRU00125"/>
    </source>
</evidence>
<dbReference type="EMBL" id="AZGZ01000013">
    <property type="protein sequence ID" value="KZZ91643.1"/>
    <property type="molecule type" value="Genomic_DNA"/>
</dbReference>
<feature type="domain" description="LIM zinc-binding" evidence="5">
    <location>
        <begin position="697"/>
        <end position="760"/>
    </location>
</feature>
<feature type="region of interest" description="Disordered" evidence="4">
    <location>
        <begin position="178"/>
        <end position="262"/>
    </location>
</feature>
<dbReference type="Gene3D" id="2.10.110.10">
    <property type="entry name" value="Cysteine Rich Protein"/>
    <property type="match status" value="2"/>
</dbReference>
<feature type="compositionally biased region" description="Polar residues" evidence="4">
    <location>
        <begin position="868"/>
        <end position="893"/>
    </location>
</feature>
<comment type="caution">
    <text evidence="6">The sequence shown here is derived from an EMBL/GenBank/DDBJ whole genome shotgun (WGS) entry which is preliminary data.</text>
</comment>
<dbReference type="OrthoDB" id="1112565at2759"/>
<dbReference type="CDD" id="cd09397">
    <property type="entry name" value="LIM1_UF1"/>
    <property type="match status" value="1"/>
</dbReference>
<feature type="compositionally biased region" description="Polar residues" evidence="4">
    <location>
        <begin position="194"/>
        <end position="205"/>
    </location>
</feature>
<dbReference type="InterPro" id="IPR001781">
    <property type="entry name" value="Znf_LIM"/>
</dbReference>
<evidence type="ECO:0000259" key="5">
    <source>
        <dbReference type="PROSITE" id="PS50023"/>
    </source>
</evidence>
<keyword evidence="2 3" id="KW-0862">Zinc</keyword>
<feature type="region of interest" description="Disordered" evidence="4">
    <location>
        <begin position="31"/>
        <end position="165"/>
    </location>
</feature>
<feature type="compositionally biased region" description="Basic and acidic residues" evidence="4">
    <location>
        <begin position="640"/>
        <end position="660"/>
    </location>
</feature>
<dbReference type="PANTHER" id="PTHR24216">
    <property type="entry name" value="PAXILLIN-RELATED"/>
    <property type="match status" value="1"/>
</dbReference>
<evidence type="ECO:0000313" key="7">
    <source>
        <dbReference type="Proteomes" id="UP000242877"/>
    </source>
</evidence>
<proteinExistence type="predicted"/>
<name>A0A162ICX5_9EURO</name>
<dbReference type="GO" id="GO:0046872">
    <property type="term" value="F:metal ion binding"/>
    <property type="evidence" value="ECO:0007669"/>
    <property type="project" value="UniProtKB-KW"/>
</dbReference>
<feature type="region of interest" description="Disordered" evidence="4">
    <location>
        <begin position="465"/>
        <end position="695"/>
    </location>
</feature>
<dbReference type="VEuPathDB" id="FungiDB:AAP_03349"/>
<dbReference type="GO" id="GO:0030695">
    <property type="term" value="F:GTPase regulator activity"/>
    <property type="evidence" value="ECO:0007669"/>
    <property type="project" value="UniProtKB-ARBA"/>
</dbReference>
<keyword evidence="3" id="KW-0440">LIM domain</keyword>
<dbReference type="Pfam" id="PF00412">
    <property type="entry name" value="LIM"/>
    <property type="match status" value="2"/>
</dbReference>
<dbReference type="AlphaFoldDB" id="A0A162ICX5"/>
<reference evidence="6 7" key="1">
    <citation type="journal article" date="2016" name="Genome Biol. Evol.">
        <title>Divergent and convergent evolution of fungal pathogenicity.</title>
        <authorList>
            <person name="Shang Y."/>
            <person name="Xiao G."/>
            <person name="Zheng P."/>
            <person name="Cen K."/>
            <person name="Zhan S."/>
            <person name="Wang C."/>
        </authorList>
    </citation>
    <scope>NUCLEOTIDE SEQUENCE [LARGE SCALE GENOMIC DNA]</scope>
    <source>
        <strain evidence="6 7">ARSEF 7405</strain>
    </source>
</reference>
<feature type="compositionally biased region" description="Polar residues" evidence="4">
    <location>
        <begin position="37"/>
        <end position="47"/>
    </location>
</feature>
<feature type="region of interest" description="Disordered" evidence="4">
    <location>
        <begin position="311"/>
        <end position="349"/>
    </location>
</feature>
<dbReference type="SUPFAM" id="SSF57716">
    <property type="entry name" value="Glucocorticoid receptor-like (DNA-binding domain)"/>
    <property type="match status" value="1"/>
</dbReference>
<feature type="region of interest" description="Disordered" evidence="4">
    <location>
        <begin position="780"/>
        <end position="815"/>
    </location>
</feature>
<dbReference type="FunFam" id="2.10.110.10:FF:000105">
    <property type="entry name" value="Similar to LIM domain-containing protein"/>
    <property type="match status" value="1"/>
</dbReference>
<feature type="compositionally biased region" description="Polar residues" evidence="4">
    <location>
        <begin position="586"/>
        <end position="610"/>
    </location>
</feature>
<dbReference type="Proteomes" id="UP000242877">
    <property type="component" value="Unassembled WGS sequence"/>
</dbReference>
<keyword evidence="7" id="KW-1185">Reference proteome</keyword>
<dbReference type="CDD" id="cd08368">
    <property type="entry name" value="LIM"/>
    <property type="match status" value="1"/>
</dbReference>
<feature type="compositionally biased region" description="Low complexity" evidence="4">
    <location>
        <begin position="675"/>
        <end position="692"/>
    </location>
</feature>
<organism evidence="6 7">
    <name type="scientific">Ascosphaera apis ARSEF 7405</name>
    <dbReference type="NCBI Taxonomy" id="392613"/>
    <lineage>
        <taxon>Eukaryota</taxon>
        <taxon>Fungi</taxon>
        <taxon>Dikarya</taxon>
        <taxon>Ascomycota</taxon>
        <taxon>Pezizomycotina</taxon>
        <taxon>Eurotiomycetes</taxon>
        <taxon>Eurotiomycetidae</taxon>
        <taxon>Onygenales</taxon>
        <taxon>Ascosphaeraceae</taxon>
        <taxon>Ascosphaera</taxon>
    </lineage>
</organism>
<feature type="compositionally biased region" description="Low complexity" evidence="4">
    <location>
        <begin position="1021"/>
        <end position="1031"/>
    </location>
</feature>
<feature type="region of interest" description="Disordered" evidence="4">
    <location>
        <begin position="856"/>
        <end position="1056"/>
    </location>
</feature>
<evidence type="ECO:0000256" key="2">
    <source>
        <dbReference type="ARBA" id="ARBA00022833"/>
    </source>
</evidence>
<feature type="compositionally biased region" description="Pro residues" evidence="4">
    <location>
        <begin position="937"/>
        <end position="980"/>
    </location>
</feature>
<evidence type="ECO:0000256" key="1">
    <source>
        <dbReference type="ARBA" id="ARBA00022723"/>
    </source>
</evidence>
<dbReference type="SMART" id="SM00132">
    <property type="entry name" value="LIM"/>
    <property type="match status" value="2"/>
</dbReference>
<gene>
    <name evidence="6" type="ORF">AAP_03349</name>
</gene>
<dbReference type="PANTHER" id="PTHR24216:SF65">
    <property type="entry name" value="PAXILLIN-LIKE PROTEIN 1"/>
    <property type="match status" value="1"/>
</dbReference>
<protein>
    <submittedName>
        <fullName evidence="6">Zinc finger, LIM-type</fullName>
    </submittedName>
</protein>
<feature type="compositionally biased region" description="Low complexity" evidence="4">
    <location>
        <begin position="927"/>
        <end position="936"/>
    </location>
</feature>
<feature type="compositionally biased region" description="Polar residues" evidence="4">
    <location>
        <begin position="216"/>
        <end position="225"/>
    </location>
</feature>
<dbReference type="PROSITE" id="PS50023">
    <property type="entry name" value="LIM_DOMAIN_2"/>
    <property type="match status" value="1"/>
</dbReference>
<evidence type="ECO:0000313" key="6">
    <source>
        <dbReference type="EMBL" id="KZZ91643.1"/>
    </source>
</evidence>
<feature type="compositionally biased region" description="Basic and acidic residues" evidence="4">
    <location>
        <begin position="253"/>
        <end position="262"/>
    </location>
</feature>
<evidence type="ECO:0000256" key="4">
    <source>
        <dbReference type="SAM" id="MobiDB-lite"/>
    </source>
</evidence>
<accession>A0A162ICX5</accession>
<feature type="compositionally biased region" description="Low complexity" evidence="4">
    <location>
        <begin position="58"/>
        <end position="72"/>
    </location>
</feature>